<evidence type="ECO:0000313" key="1">
    <source>
        <dbReference type="EMBL" id="JAH72702.1"/>
    </source>
</evidence>
<accession>A0A0E9V3T3</accession>
<sequence length="15" mass="1746">MVESFLIKKCKLGLH</sequence>
<reference evidence="1" key="2">
    <citation type="journal article" date="2015" name="Fish Shellfish Immunol.">
        <title>Early steps in the European eel (Anguilla anguilla)-Vibrio vulnificus interaction in the gills: Role of the RtxA13 toxin.</title>
        <authorList>
            <person name="Callol A."/>
            <person name="Pajuelo D."/>
            <person name="Ebbesson L."/>
            <person name="Teles M."/>
            <person name="MacKenzie S."/>
            <person name="Amaro C."/>
        </authorList>
    </citation>
    <scope>NUCLEOTIDE SEQUENCE</scope>
</reference>
<proteinExistence type="predicted"/>
<dbReference type="EMBL" id="GBXM01035875">
    <property type="protein sequence ID" value="JAH72702.1"/>
    <property type="molecule type" value="Transcribed_RNA"/>
</dbReference>
<protein>
    <submittedName>
        <fullName evidence="1">Uncharacterized protein</fullName>
    </submittedName>
</protein>
<organism evidence="1">
    <name type="scientific">Anguilla anguilla</name>
    <name type="common">European freshwater eel</name>
    <name type="synonym">Muraena anguilla</name>
    <dbReference type="NCBI Taxonomy" id="7936"/>
    <lineage>
        <taxon>Eukaryota</taxon>
        <taxon>Metazoa</taxon>
        <taxon>Chordata</taxon>
        <taxon>Craniata</taxon>
        <taxon>Vertebrata</taxon>
        <taxon>Euteleostomi</taxon>
        <taxon>Actinopterygii</taxon>
        <taxon>Neopterygii</taxon>
        <taxon>Teleostei</taxon>
        <taxon>Anguilliformes</taxon>
        <taxon>Anguillidae</taxon>
        <taxon>Anguilla</taxon>
    </lineage>
</organism>
<name>A0A0E9V3T3_ANGAN</name>
<reference evidence="1" key="1">
    <citation type="submission" date="2014-11" db="EMBL/GenBank/DDBJ databases">
        <authorList>
            <person name="Amaro Gonzalez C."/>
        </authorList>
    </citation>
    <scope>NUCLEOTIDE SEQUENCE</scope>
</reference>